<evidence type="ECO:0000259" key="2">
    <source>
        <dbReference type="Pfam" id="PF13229"/>
    </source>
</evidence>
<dbReference type="InterPro" id="IPR011050">
    <property type="entry name" value="Pectin_lyase_fold/virulence"/>
</dbReference>
<dbReference type="Proteomes" id="UP000199019">
    <property type="component" value="Unassembled WGS sequence"/>
</dbReference>
<evidence type="ECO:0000256" key="1">
    <source>
        <dbReference type="SAM" id="MobiDB-lite"/>
    </source>
</evidence>
<name>A0A1H9XUV3_9MICO</name>
<dbReference type="InterPro" id="IPR012334">
    <property type="entry name" value="Pectin_lyas_fold"/>
</dbReference>
<organism evidence="3 4">
    <name type="scientific">Pedococcus cremeus</name>
    <dbReference type="NCBI Taxonomy" id="587636"/>
    <lineage>
        <taxon>Bacteria</taxon>
        <taxon>Bacillati</taxon>
        <taxon>Actinomycetota</taxon>
        <taxon>Actinomycetes</taxon>
        <taxon>Micrococcales</taxon>
        <taxon>Intrasporangiaceae</taxon>
        <taxon>Pedococcus</taxon>
    </lineage>
</organism>
<feature type="region of interest" description="Disordered" evidence="1">
    <location>
        <begin position="627"/>
        <end position="659"/>
    </location>
</feature>
<dbReference type="InterPro" id="IPR006626">
    <property type="entry name" value="PbH1"/>
</dbReference>
<dbReference type="Pfam" id="PF13229">
    <property type="entry name" value="Beta_helix"/>
    <property type="match status" value="1"/>
</dbReference>
<feature type="region of interest" description="Disordered" evidence="1">
    <location>
        <begin position="34"/>
        <end position="89"/>
    </location>
</feature>
<dbReference type="AlphaFoldDB" id="A0A1H9XUV3"/>
<evidence type="ECO:0000313" key="3">
    <source>
        <dbReference type="EMBL" id="SES49849.1"/>
    </source>
</evidence>
<feature type="compositionally biased region" description="Polar residues" evidence="1">
    <location>
        <begin position="34"/>
        <end position="43"/>
    </location>
</feature>
<keyword evidence="4" id="KW-1185">Reference proteome</keyword>
<dbReference type="OrthoDB" id="3491333at2"/>
<dbReference type="Gene3D" id="2.160.20.10">
    <property type="entry name" value="Single-stranded right-handed beta-helix, Pectin lyase-like"/>
    <property type="match status" value="1"/>
</dbReference>
<accession>A0A1H9XUV3</accession>
<dbReference type="EMBL" id="FOHB01000015">
    <property type="protein sequence ID" value="SES49849.1"/>
    <property type="molecule type" value="Genomic_DNA"/>
</dbReference>
<proteinExistence type="predicted"/>
<dbReference type="STRING" id="587636.SAMN05216199_0527"/>
<evidence type="ECO:0000313" key="4">
    <source>
        <dbReference type="Proteomes" id="UP000199019"/>
    </source>
</evidence>
<dbReference type="InterPro" id="IPR039448">
    <property type="entry name" value="Beta_helix"/>
</dbReference>
<dbReference type="SMART" id="SM00710">
    <property type="entry name" value="PbH1"/>
    <property type="match status" value="5"/>
</dbReference>
<dbReference type="SUPFAM" id="SSF51126">
    <property type="entry name" value="Pectin lyase-like"/>
    <property type="match status" value="1"/>
</dbReference>
<reference evidence="4" key="1">
    <citation type="submission" date="2016-10" db="EMBL/GenBank/DDBJ databases">
        <authorList>
            <person name="Varghese N."/>
            <person name="Submissions S."/>
        </authorList>
    </citation>
    <scope>NUCLEOTIDE SEQUENCE [LARGE SCALE GENOMIC DNA]</scope>
    <source>
        <strain evidence="4">CGMCC 1.6963</strain>
    </source>
</reference>
<feature type="compositionally biased region" description="Polar residues" evidence="1">
    <location>
        <begin position="631"/>
        <end position="640"/>
    </location>
</feature>
<feature type="domain" description="Right handed beta helix" evidence="2">
    <location>
        <begin position="331"/>
        <end position="471"/>
    </location>
</feature>
<gene>
    <name evidence="3" type="ORF">SAMN05216199_0527</name>
</gene>
<sequence length="659" mass="69675">MVLMTRTAAVLIGAGVLITVLLAGFVVRMMGDSESVTDSSRNAVRQKDVAPPGGSSAGGGAGQTAGADGRRVGATSAGPKGHPVCGQPVLRSPWSYTGRAGPYRSGTKGLPTFGAPGTDFPDATRGQVLPPEDKDYENWELDAATVYYLAPGTHHGSFSARSGDVFVGGWADGVGATLDGEYSRPVAIDSNSATGEQAGVTIAYLTIQGFTPPVDQTAVNQAGNADWTLLHSTLTLNVPGGGMFAASDNVLRENCLTQNGQYGFQSAQTIRGDSLTGGPYNVWVEGNEISYNDTCDLSGLLNNPGLGWRNHNPVPERYRNEHCGTVKGNGNQGGFKLWGTNGVMIRNNWIHHNWGVGGWADSNNANTTWTGNTITDNENGAIWEETSYNFSITDNWIARNNLTDGPDNPHFPMPAIYVSESGSDQRNGGVPKCAMATCAASKMPGYPKRSVIANNTLVDNGGGIFLWQNANRFCGDGFDQDCTLMKGGSKGPFSTEGCKANLPGARLDRTTWQGKATGSPTEDYWDGCMWQTQNVDVTRNQIDFDPSHIEGCTPSVWPACGANGLFSQFGGPNSSAGGGDIPTQLTFFQGNKWSDNVYNGPSTFYAWSQGSHDNPVTWAQWTGPVGKGDRCTSSSARQGGSCTGPFGQDSGSTFRPGGR</sequence>
<protein>
    <submittedName>
        <fullName evidence="3">Right handed beta helix region</fullName>
    </submittedName>
</protein>